<evidence type="ECO:0000313" key="2">
    <source>
        <dbReference type="EMBL" id="BAY70422.1"/>
    </source>
</evidence>
<dbReference type="AlphaFoldDB" id="A0A1Z4KNA1"/>
<protein>
    <submittedName>
        <fullName evidence="2">Restriction endonuclease</fullName>
    </submittedName>
</protein>
<dbReference type="EMBL" id="AP018216">
    <property type="protein sequence ID" value="BAY70422.1"/>
    <property type="molecule type" value="Genomic_DNA"/>
</dbReference>
<dbReference type="GO" id="GO:0004519">
    <property type="term" value="F:endonuclease activity"/>
    <property type="evidence" value="ECO:0007669"/>
    <property type="project" value="UniProtKB-KW"/>
</dbReference>
<name>A0A1Z4KNA1_ANAVA</name>
<dbReference type="REBASE" id="207052">
    <property type="entry name" value="Ava23ORF32250P"/>
</dbReference>
<accession>A0A1Z4KNA1</accession>
<keyword evidence="2" id="KW-0540">Nuclease</keyword>
<evidence type="ECO:0000256" key="1">
    <source>
        <dbReference type="SAM" id="MobiDB-lite"/>
    </source>
</evidence>
<feature type="compositionally biased region" description="Basic and acidic residues" evidence="1">
    <location>
        <begin position="16"/>
        <end position="27"/>
    </location>
</feature>
<organism evidence="2 3">
    <name type="scientific">Trichormus variabilis NIES-23</name>
    <dbReference type="NCBI Taxonomy" id="1973479"/>
    <lineage>
        <taxon>Bacteria</taxon>
        <taxon>Bacillati</taxon>
        <taxon>Cyanobacteriota</taxon>
        <taxon>Cyanophyceae</taxon>
        <taxon>Nostocales</taxon>
        <taxon>Nostocaceae</taxon>
        <taxon>Trichormus</taxon>
    </lineage>
</organism>
<gene>
    <name evidence="2" type="ORF">NIES23_32260</name>
</gene>
<sequence length="108" mass="12898">MPTTDRNPLVHGSNLEQKENHRTKYRDTESRTFLREIRTEYDKWHKANMNLVGPKSEITDQDDSIITQRVELLTKYKDFLDQQHYAEKFDSRSNLHSSVLETIYKVNL</sequence>
<proteinExistence type="predicted"/>
<evidence type="ECO:0000313" key="3">
    <source>
        <dbReference type="Proteomes" id="UP000217507"/>
    </source>
</evidence>
<dbReference type="Proteomes" id="UP000217507">
    <property type="component" value="Chromosome"/>
</dbReference>
<keyword evidence="2" id="KW-0255">Endonuclease</keyword>
<keyword evidence="2" id="KW-0378">Hydrolase</keyword>
<feature type="region of interest" description="Disordered" evidence="1">
    <location>
        <begin position="1"/>
        <end position="27"/>
    </location>
</feature>
<reference evidence="2 3" key="1">
    <citation type="submission" date="2017-06" db="EMBL/GenBank/DDBJ databases">
        <title>Genome sequencing of cyanobaciteial culture collection at National Institute for Environmental Studies (NIES).</title>
        <authorList>
            <person name="Hirose Y."/>
            <person name="Shimura Y."/>
            <person name="Fujisawa T."/>
            <person name="Nakamura Y."/>
            <person name="Kawachi M."/>
        </authorList>
    </citation>
    <scope>NUCLEOTIDE SEQUENCE [LARGE SCALE GENOMIC DNA]</scope>
    <source>
        <strain evidence="2 3">NIES-23</strain>
    </source>
</reference>